<sequence>MGLESAPSRAPLPGQPQTRVLPHEIFRLAVEAFPNGMVMADESGNILMVNAELERQFGYDRDELLGETVEVLIPERFRARHSHHRETFTRTAKARKMGTGMELFGRRKDGSEFPVEVALNPIQFAERLLIVGAVVDISERKRAERLKDEFVATVSHELRTPMTSLAGSLGLLVGQWSDKMPAPAARLLVIAQSNAQRLVRLINDILDIEKAESGSVAFAFKRIDAVELIEQVIECNRTYATSYNVHVRIESDSDHIEITTDADRLAQIVTNLLSNAIKFSPPDAEVVVTLKRRAGGLRLSVRDWGPGIPDDFKPHVFEKFAQADATNARQKGGTGLGLSIVKQLVDLFGGKVGFSDALDGGTIFFVELPDHEGHRPRILHLDDDQNVLALVRVALSDDADVISVDSLEMARIALQTNQVDLAVLDIAVGNASGLDLMPQLRDATGNIIPVIVFSQVDDLNCDGQIGGSLPKGRTSLDDLVDAVRDRLLPPTTRYIKEVA</sequence>
<keyword evidence="14" id="KW-1185">Reference proteome</keyword>
<dbReference type="InterPro" id="IPR000014">
    <property type="entry name" value="PAS"/>
</dbReference>
<keyword evidence="5" id="KW-0418">Kinase</keyword>
<dbReference type="Pfam" id="PF00072">
    <property type="entry name" value="Response_reg"/>
    <property type="match status" value="1"/>
</dbReference>
<dbReference type="InterPro" id="IPR013767">
    <property type="entry name" value="PAS_fold"/>
</dbReference>
<evidence type="ECO:0000256" key="5">
    <source>
        <dbReference type="ARBA" id="ARBA00022777"/>
    </source>
</evidence>
<dbReference type="CDD" id="cd00130">
    <property type="entry name" value="PAS"/>
    <property type="match status" value="1"/>
</dbReference>
<evidence type="ECO:0000313" key="14">
    <source>
        <dbReference type="Proteomes" id="UP000515317"/>
    </source>
</evidence>
<feature type="domain" description="PAC" evidence="12">
    <location>
        <begin position="99"/>
        <end position="149"/>
    </location>
</feature>
<dbReference type="SMART" id="SM00091">
    <property type="entry name" value="PAS"/>
    <property type="match status" value="1"/>
</dbReference>
<dbReference type="SUPFAM" id="SSF55785">
    <property type="entry name" value="PYP-like sensor domain (PAS domain)"/>
    <property type="match status" value="1"/>
</dbReference>
<dbReference type="InterPro" id="IPR036097">
    <property type="entry name" value="HisK_dim/P_sf"/>
</dbReference>
<dbReference type="FunFam" id="1.10.287.130:FF:000001">
    <property type="entry name" value="Two-component sensor histidine kinase"/>
    <property type="match status" value="1"/>
</dbReference>
<dbReference type="Gene3D" id="1.10.287.130">
    <property type="match status" value="1"/>
</dbReference>
<dbReference type="InterPro" id="IPR004358">
    <property type="entry name" value="Sig_transdc_His_kin-like_C"/>
</dbReference>
<evidence type="ECO:0000313" key="13">
    <source>
        <dbReference type="EMBL" id="BCJ92356.1"/>
    </source>
</evidence>
<dbReference type="PROSITE" id="PS50109">
    <property type="entry name" value="HIS_KIN"/>
    <property type="match status" value="1"/>
</dbReference>
<dbReference type="Pfam" id="PF00512">
    <property type="entry name" value="HisKA"/>
    <property type="match status" value="1"/>
</dbReference>
<dbReference type="InterPro" id="IPR035965">
    <property type="entry name" value="PAS-like_dom_sf"/>
</dbReference>
<dbReference type="SUPFAM" id="SSF55874">
    <property type="entry name" value="ATPase domain of HSP90 chaperone/DNA topoisomerase II/histidine kinase"/>
    <property type="match status" value="1"/>
</dbReference>
<dbReference type="Pfam" id="PF00989">
    <property type="entry name" value="PAS"/>
    <property type="match status" value="1"/>
</dbReference>
<evidence type="ECO:0000256" key="7">
    <source>
        <dbReference type="ARBA" id="ARBA00023136"/>
    </source>
</evidence>
<evidence type="ECO:0000256" key="4">
    <source>
        <dbReference type="ARBA" id="ARBA00022679"/>
    </source>
</evidence>
<name>A0A6S6QRV6_9HYPH</name>
<dbReference type="EMBL" id="AP023361">
    <property type="protein sequence ID" value="BCJ92356.1"/>
    <property type="molecule type" value="Genomic_DNA"/>
</dbReference>
<dbReference type="PROSITE" id="PS50112">
    <property type="entry name" value="PAS"/>
    <property type="match status" value="1"/>
</dbReference>
<reference evidence="13 14" key="1">
    <citation type="submission" date="2020-08" db="EMBL/GenBank/DDBJ databases">
        <title>Genome sequence of Rhizobiales bacterium strain IZ6.</title>
        <authorList>
            <person name="Nakai R."/>
            <person name="Naganuma T."/>
        </authorList>
    </citation>
    <scope>NUCLEOTIDE SEQUENCE [LARGE SCALE GENOMIC DNA]</scope>
    <source>
        <strain evidence="13 14">IZ6</strain>
    </source>
</reference>
<feature type="domain" description="Response regulatory" evidence="10">
    <location>
        <begin position="377"/>
        <end position="499"/>
    </location>
</feature>
<dbReference type="KEGG" id="tso:IZ6_30910"/>
<dbReference type="PRINTS" id="PR00344">
    <property type="entry name" value="BCTRLSENSOR"/>
</dbReference>
<evidence type="ECO:0000256" key="2">
    <source>
        <dbReference type="ARBA" id="ARBA00012438"/>
    </source>
</evidence>
<dbReference type="CDD" id="cd00082">
    <property type="entry name" value="HisKA"/>
    <property type="match status" value="1"/>
</dbReference>
<proteinExistence type="predicted"/>
<protein>
    <recommendedName>
        <fullName evidence="2">histidine kinase</fullName>
        <ecNumber evidence="2">2.7.13.3</ecNumber>
    </recommendedName>
</protein>
<dbReference type="InterPro" id="IPR036890">
    <property type="entry name" value="HATPase_C_sf"/>
</dbReference>
<keyword evidence="4" id="KW-0808">Transferase</keyword>
<dbReference type="PROSITE" id="PS50113">
    <property type="entry name" value="PAC"/>
    <property type="match status" value="1"/>
</dbReference>
<dbReference type="Pfam" id="PF02518">
    <property type="entry name" value="HATPase_c"/>
    <property type="match status" value="1"/>
</dbReference>
<dbReference type="SMART" id="SM00388">
    <property type="entry name" value="HisKA"/>
    <property type="match status" value="1"/>
</dbReference>
<dbReference type="AlphaFoldDB" id="A0A6S6QRV6"/>
<dbReference type="SUPFAM" id="SSF52172">
    <property type="entry name" value="CheY-like"/>
    <property type="match status" value="1"/>
</dbReference>
<evidence type="ECO:0000256" key="6">
    <source>
        <dbReference type="ARBA" id="ARBA00023012"/>
    </source>
</evidence>
<dbReference type="InterPro" id="IPR005467">
    <property type="entry name" value="His_kinase_dom"/>
</dbReference>
<keyword evidence="3 8" id="KW-0597">Phosphoprotein</keyword>
<dbReference type="Proteomes" id="UP000515317">
    <property type="component" value="Chromosome"/>
</dbReference>
<evidence type="ECO:0000259" key="12">
    <source>
        <dbReference type="PROSITE" id="PS50113"/>
    </source>
</evidence>
<dbReference type="PROSITE" id="PS50110">
    <property type="entry name" value="RESPONSE_REGULATORY"/>
    <property type="match status" value="1"/>
</dbReference>
<feature type="domain" description="PAS" evidence="11">
    <location>
        <begin position="22"/>
        <end position="75"/>
    </location>
</feature>
<keyword evidence="7" id="KW-0472">Membrane</keyword>
<evidence type="ECO:0000259" key="11">
    <source>
        <dbReference type="PROSITE" id="PS50112"/>
    </source>
</evidence>
<dbReference type="InterPro" id="IPR003661">
    <property type="entry name" value="HisK_dim/P_dom"/>
</dbReference>
<evidence type="ECO:0000256" key="8">
    <source>
        <dbReference type="PROSITE-ProRule" id="PRU00169"/>
    </source>
</evidence>
<dbReference type="CDD" id="cd00156">
    <property type="entry name" value="REC"/>
    <property type="match status" value="1"/>
</dbReference>
<dbReference type="Gene3D" id="3.30.565.10">
    <property type="entry name" value="Histidine kinase-like ATPase, C-terminal domain"/>
    <property type="match status" value="1"/>
</dbReference>
<dbReference type="NCBIfam" id="TIGR00229">
    <property type="entry name" value="sensory_box"/>
    <property type="match status" value="1"/>
</dbReference>
<keyword evidence="6" id="KW-0902">Two-component regulatory system</keyword>
<dbReference type="InterPro" id="IPR000700">
    <property type="entry name" value="PAS-assoc_C"/>
</dbReference>
<gene>
    <name evidence="13" type="ORF">IZ6_30910</name>
</gene>
<dbReference type="EC" id="2.7.13.3" evidence="2"/>
<evidence type="ECO:0000259" key="9">
    <source>
        <dbReference type="PROSITE" id="PS50109"/>
    </source>
</evidence>
<dbReference type="GO" id="GO:0000155">
    <property type="term" value="F:phosphorelay sensor kinase activity"/>
    <property type="evidence" value="ECO:0007669"/>
    <property type="project" value="InterPro"/>
</dbReference>
<dbReference type="Gene3D" id="3.30.450.20">
    <property type="entry name" value="PAS domain"/>
    <property type="match status" value="1"/>
</dbReference>
<organism evidence="13 14">
    <name type="scientific">Terrihabitans soli</name>
    <dbReference type="NCBI Taxonomy" id="708113"/>
    <lineage>
        <taxon>Bacteria</taxon>
        <taxon>Pseudomonadati</taxon>
        <taxon>Pseudomonadota</taxon>
        <taxon>Alphaproteobacteria</taxon>
        <taxon>Hyphomicrobiales</taxon>
        <taxon>Terrihabitans</taxon>
    </lineage>
</organism>
<dbReference type="PANTHER" id="PTHR43547">
    <property type="entry name" value="TWO-COMPONENT HISTIDINE KINASE"/>
    <property type="match status" value="1"/>
</dbReference>
<dbReference type="Gene3D" id="3.40.50.2300">
    <property type="match status" value="1"/>
</dbReference>
<dbReference type="FunFam" id="3.30.565.10:FF:000006">
    <property type="entry name" value="Sensor histidine kinase WalK"/>
    <property type="match status" value="1"/>
</dbReference>
<dbReference type="PANTHER" id="PTHR43547:SF2">
    <property type="entry name" value="HYBRID SIGNAL TRANSDUCTION HISTIDINE KINASE C"/>
    <property type="match status" value="1"/>
</dbReference>
<evidence type="ECO:0000259" key="10">
    <source>
        <dbReference type="PROSITE" id="PS50110"/>
    </source>
</evidence>
<feature type="modified residue" description="4-aspartylphosphate" evidence="8">
    <location>
        <position position="425"/>
    </location>
</feature>
<dbReference type="InterPro" id="IPR001789">
    <property type="entry name" value="Sig_transdc_resp-reg_receiver"/>
</dbReference>
<feature type="domain" description="Histidine kinase" evidence="9">
    <location>
        <begin position="153"/>
        <end position="372"/>
    </location>
</feature>
<dbReference type="InterPro" id="IPR003594">
    <property type="entry name" value="HATPase_dom"/>
</dbReference>
<dbReference type="SUPFAM" id="SSF47384">
    <property type="entry name" value="Homodimeric domain of signal transducing histidine kinase"/>
    <property type="match status" value="1"/>
</dbReference>
<dbReference type="SMART" id="SM00387">
    <property type="entry name" value="HATPase_c"/>
    <property type="match status" value="1"/>
</dbReference>
<dbReference type="InterPro" id="IPR011006">
    <property type="entry name" value="CheY-like_superfamily"/>
</dbReference>
<dbReference type="GO" id="GO:0006355">
    <property type="term" value="P:regulation of DNA-templated transcription"/>
    <property type="evidence" value="ECO:0007669"/>
    <property type="project" value="InterPro"/>
</dbReference>
<evidence type="ECO:0000256" key="3">
    <source>
        <dbReference type="ARBA" id="ARBA00022553"/>
    </source>
</evidence>
<comment type="catalytic activity">
    <reaction evidence="1">
        <text>ATP + protein L-histidine = ADP + protein N-phospho-L-histidine.</text>
        <dbReference type="EC" id="2.7.13.3"/>
    </reaction>
</comment>
<evidence type="ECO:0000256" key="1">
    <source>
        <dbReference type="ARBA" id="ARBA00000085"/>
    </source>
</evidence>
<accession>A0A6S6QRV6</accession>